<reference evidence="4" key="1">
    <citation type="journal article" date="2023" name="Science">
        <title>Elucidation of the pathway for biosynthesis of saponin adjuvants from the soapbark tree.</title>
        <authorList>
            <person name="Reed J."/>
            <person name="Orme A."/>
            <person name="El-Demerdash A."/>
            <person name="Owen C."/>
            <person name="Martin L.B.B."/>
            <person name="Misra R.C."/>
            <person name="Kikuchi S."/>
            <person name="Rejzek M."/>
            <person name="Martin A.C."/>
            <person name="Harkess A."/>
            <person name="Leebens-Mack J."/>
            <person name="Louveau T."/>
            <person name="Stephenson M.J."/>
            <person name="Osbourn A."/>
        </authorList>
    </citation>
    <scope>NUCLEOTIDE SEQUENCE</scope>
    <source>
        <strain evidence="4">S10</strain>
    </source>
</reference>
<dbReference type="InterPro" id="IPR003245">
    <property type="entry name" value="Phytocyanin_dom"/>
</dbReference>
<dbReference type="Pfam" id="PF02298">
    <property type="entry name" value="Cu_bind_like"/>
    <property type="match status" value="1"/>
</dbReference>
<dbReference type="EMBL" id="JARAOO010000011">
    <property type="protein sequence ID" value="KAJ7951026.1"/>
    <property type="molecule type" value="Genomic_DNA"/>
</dbReference>
<keyword evidence="5" id="KW-1185">Reference proteome</keyword>
<organism evidence="4 5">
    <name type="scientific">Quillaja saponaria</name>
    <name type="common">Soap bark tree</name>
    <dbReference type="NCBI Taxonomy" id="32244"/>
    <lineage>
        <taxon>Eukaryota</taxon>
        <taxon>Viridiplantae</taxon>
        <taxon>Streptophyta</taxon>
        <taxon>Embryophyta</taxon>
        <taxon>Tracheophyta</taxon>
        <taxon>Spermatophyta</taxon>
        <taxon>Magnoliopsida</taxon>
        <taxon>eudicotyledons</taxon>
        <taxon>Gunneridae</taxon>
        <taxon>Pentapetalae</taxon>
        <taxon>rosids</taxon>
        <taxon>fabids</taxon>
        <taxon>Fabales</taxon>
        <taxon>Quillajaceae</taxon>
        <taxon>Quillaja</taxon>
    </lineage>
</organism>
<feature type="signal peptide" evidence="2">
    <location>
        <begin position="1"/>
        <end position="21"/>
    </location>
</feature>
<dbReference type="PANTHER" id="PTHR33021">
    <property type="entry name" value="BLUE COPPER PROTEIN"/>
    <property type="match status" value="1"/>
</dbReference>
<evidence type="ECO:0000313" key="4">
    <source>
        <dbReference type="EMBL" id="KAJ7951026.1"/>
    </source>
</evidence>
<dbReference type="AlphaFoldDB" id="A0AAD7PD04"/>
<evidence type="ECO:0000256" key="1">
    <source>
        <dbReference type="SAM" id="MobiDB-lite"/>
    </source>
</evidence>
<feature type="region of interest" description="Disordered" evidence="1">
    <location>
        <begin position="150"/>
        <end position="188"/>
    </location>
</feature>
<name>A0AAD7PD04_QUISA</name>
<feature type="compositionally biased region" description="Polar residues" evidence="1">
    <location>
        <begin position="169"/>
        <end position="181"/>
    </location>
</feature>
<dbReference type="PROSITE" id="PS51485">
    <property type="entry name" value="PHYTOCYANIN"/>
    <property type="match status" value="1"/>
</dbReference>
<feature type="compositionally biased region" description="Pro residues" evidence="1">
    <location>
        <begin position="154"/>
        <end position="168"/>
    </location>
</feature>
<dbReference type="GO" id="GO:0005886">
    <property type="term" value="C:plasma membrane"/>
    <property type="evidence" value="ECO:0007669"/>
    <property type="project" value="TreeGrafter"/>
</dbReference>
<dbReference type="GO" id="GO:0009055">
    <property type="term" value="F:electron transfer activity"/>
    <property type="evidence" value="ECO:0007669"/>
    <property type="project" value="InterPro"/>
</dbReference>
<comment type="caution">
    <text evidence="4">The sequence shown here is derived from an EMBL/GenBank/DDBJ whole genome shotgun (WGS) entry which is preliminary data.</text>
</comment>
<dbReference type="SUPFAM" id="SSF49503">
    <property type="entry name" value="Cupredoxins"/>
    <property type="match status" value="1"/>
</dbReference>
<dbReference type="InterPro" id="IPR008972">
    <property type="entry name" value="Cupredoxin"/>
</dbReference>
<feature type="domain" description="Phytocyanin" evidence="3">
    <location>
        <begin position="26"/>
        <end position="146"/>
    </location>
</feature>
<evidence type="ECO:0000259" key="3">
    <source>
        <dbReference type="PROSITE" id="PS51485"/>
    </source>
</evidence>
<accession>A0AAD7PD04</accession>
<dbReference type="FunFam" id="2.60.40.420:FF:000048">
    <property type="entry name" value="Early nodulin-like protein 18"/>
    <property type="match status" value="1"/>
</dbReference>
<evidence type="ECO:0000313" key="5">
    <source>
        <dbReference type="Proteomes" id="UP001163823"/>
    </source>
</evidence>
<evidence type="ECO:0000256" key="2">
    <source>
        <dbReference type="SAM" id="SignalP"/>
    </source>
</evidence>
<dbReference type="InterPro" id="IPR039391">
    <property type="entry name" value="Phytocyanin-like"/>
</dbReference>
<keyword evidence="2" id="KW-0732">Signal</keyword>
<dbReference type="PANTHER" id="PTHR33021:SF213">
    <property type="entry name" value="OS12G0454600 PROTEIN"/>
    <property type="match status" value="1"/>
</dbReference>
<proteinExistence type="predicted"/>
<dbReference type="Proteomes" id="UP001163823">
    <property type="component" value="Chromosome 11"/>
</dbReference>
<dbReference type="Gene3D" id="2.60.40.420">
    <property type="entry name" value="Cupredoxins - blue copper proteins"/>
    <property type="match status" value="1"/>
</dbReference>
<feature type="chain" id="PRO_5042056125" evidence="2">
    <location>
        <begin position="22"/>
        <end position="211"/>
    </location>
</feature>
<sequence>MAPAVMAKLMVIALFITAAAAATGYTNHTVGGAAGWFFNATTNRSATSYPAWAADQTFNLGDYIVFNTNTNQTVIQTYNKTTYQSCNTDDSSDNDTFQYDGGSSKFGEALTISIPLTIEGPNYYFSDADDGVQCERGLAFHIDVKHGLGLPPSLNQPPPPPYIEPPSPDTAQSPPVSTVTTAEPPKGNGFTTRANIRLGFCGFLGFLLFFH</sequence>
<protein>
    <submittedName>
        <fullName evidence="4">Cucumber peeling cupredoxin-like</fullName>
    </submittedName>
</protein>
<gene>
    <name evidence="4" type="ORF">O6P43_027130</name>
</gene>
<dbReference type="KEGG" id="qsa:O6P43_027130"/>